<evidence type="ECO:0000313" key="3">
    <source>
        <dbReference type="EMBL" id="CAB3387625.1"/>
    </source>
</evidence>
<dbReference type="SUPFAM" id="SSF140809">
    <property type="entry name" value="Rhabdovirus nucleoprotein-like"/>
    <property type="match status" value="1"/>
</dbReference>
<feature type="compositionally biased region" description="Polar residues" evidence="1">
    <location>
        <begin position="466"/>
        <end position="478"/>
    </location>
</feature>
<protein>
    <recommendedName>
        <fullName evidence="2">Rhabdovirus nucleocapsid domain-containing protein</fullName>
    </recommendedName>
</protein>
<dbReference type="Pfam" id="PF00945">
    <property type="entry name" value="Rhabdo_ncap"/>
    <property type="match status" value="1"/>
</dbReference>
<dbReference type="AlphaFoldDB" id="A0A8S1E5U7"/>
<dbReference type="InterPro" id="IPR035961">
    <property type="entry name" value="Rhabdovirus_nucleoprotein-like"/>
</dbReference>
<dbReference type="Gene3D" id="1.10.3610.10">
    <property type="entry name" value="Nucleoprotein"/>
    <property type="match status" value="1"/>
</dbReference>
<feature type="region of interest" description="Disordered" evidence="1">
    <location>
        <begin position="1"/>
        <end position="34"/>
    </location>
</feature>
<dbReference type="EMBL" id="CADEPI010000598">
    <property type="protein sequence ID" value="CAB3387625.1"/>
    <property type="molecule type" value="Genomic_DNA"/>
</dbReference>
<accession>A0A8S1E5U7</accession>
<proteinExistence type="predicted"/>
<dbReference type="InterPro" id="IPR000448">
    <property type="entry name" value="Rhabdo_ncapsid"/>
</dbReference>
<reference evidence="3 4" key="1">
    <citation type="submission" date="2020-04" db="EMBL/GenBank/DDBJ databases">
        <authorList>
            <person name="Alioto T."/>
            <person name="Alioto T."/>
            <person name="Gomez Garrido J."/>
        </authorList>
    </citation>
    <scope>NUCLEOTIDE SEQUENCE [LARGE SCALE GENOMIC DNA]</scope>
</reference>
<feature type="compositionally biased region" description="Polar residues" evidence="1">
    <location>
        <begin position="280"/>
        <end position="303"/>
    </location>
</feature>
<feature type="region of interest" description="Disordered" evidence="1">
    <location>
        <begin position="275"/>
        <end position="308"/>
    </location>
</feature>
<organism evidence="3 4">
    <name type="scientific">Cloeon dipterum</name>
    <dbReference type="NCBI Taxonomy" id="197152"/>
    <lineage>
        <taxon>Eukaryota</taxon>
        <taxon>Metazoa</taxon>
        <taxon>Ecdysozoa</taxon>
        <taxon>Arthropoda</taxon>
        <taxon>Hexapoda</taxon>
        <taxon>Insecta</taxon>
        <taxon>Pterygota</taxon>
        <taxon>Palaeoptera</taxon>
        <taxon>Ephemeroptera</taxon>
        <taxon>Pisciforma</taxon>
        <taxon>Baetidae</taxon>
        <taxon>Cloeon</taxon>
    </lineage>
</organism>
<name>A0A8S1E5U7_9INSE</name>
<dbReference type="InterPro" id="IPR023331">
    <property type="entry name" value="Rhabdovirus_ncapsid_C"/>
</dbReference>
<evidence type="ECO:0000259" key="2">
    <source>
        <dbReference type="Pfam" id="PF00945"/>
    </source>
</evidence>
<evidence type="ECO:0000313" key="4">
    <source>
        <dbReference type="Proteomes" id="UP000494165"/>
    </source>
</evidence>
<dbReference type="Proteomes" id="UP000494165">
    <property type="component" value="Unassembled WGS sequence"/>
</dbReference>
<evidence type="ECO:0000256" key="1">
    <source>
        <dbReference type="SAM" id="MobiDB-lite"/>
    </source>
</evidence>
<sequence length="661" mass="71791">MLGVSSKNKTSSEEGLSVPTASEAEGVNCTETGSPDKEGVACGAHCGCSLAEGPGAAAIPPQKAVMAFWVPSHSTLPALKNPSAIDMFFNKFPTSDGSDVTVVTLAANCREMGVFSAMNLFAEQANMEHGDIFGWIFSPSLKNELITLLHKIDDEFSQPDSYAPYLKDLGLAPTLACPEALFNAKVAGYVIRSKGAIFAPLVFSTSDPYDYTTDVRVRPKKYLSRLNRLRMEAGEDVSDAWVDVSRGNHPRPWIRMLLADDCEIPDFIEENFIHRGRPSSCPSEGQPASSSPHDGAAQASTQIAPAEEPEVVAGFSADKEQRKVHRGRHLLLLIPPVAMQGAARLMMELSKRPLKLCLLKSLKLMQSLKLGKSHEESSSPHIGALQAATQIAPAEEPEVVAGFSAGKEQRKYTEEGLLLVPPEAMQRAAHLMMELSKQPLKLRLLKSLKLWQGLLLGKIHRGRPSSCPSEGQPASSSPHDGAAKASTQIAPAEEPEVVAGFSADKEQRKVHRGRHLLLLIPPVAMQGAARLMMELSKRPLKLCLLKSLKLMQSLLLGKSHEASSSPHIGALQAATQIAPAEEPEVVAGFSAGKEQRKYTEEGLHLVPSEAMQRAAHLMMVLSKQPLKLRLLKSLKLWQGLLLGKSKKMTQRKASFWSLKRP</sequence>
<feature type="region of interest" description="Disordered" evidence="1">
    <location>
        <begin position="462"/>
        <end position="489"/>
    </location>
</feature>
<feature type="domain" description="Rhabdovirus nucleocapsid" evidence="2">
    <location>
        <begin position="82"/>
        <end position="172"/>
    </location>
</feature>
<comment type="caution">
    <text evidence="3">The sequence shown here is derived from an EMBL/GenBank/DDBJ whole genome shotgun (WGS) entry which is preliminary data.</text>
</comment>
<keyword evidence="4" id="KW-1185">Reference proteome</keyword>
<gene>
    <name evidence="3" type="ORF">CLODIP_2_CD07785</name>
</gene>